<evidence type="ECO:0000256" key="2">
    <source>
        <dbReference type="ARBA" id="ARBA00000937"/>
    </source>
</evidence>
<dbReference type="GO" id="GO:0006228">
    <property type="term" value="P:UTP biosynthetic process"/>
    <property type="evidence" value="ECO:0007669"/>
    <property type="project" value="InterPro"/>
</dbReference>
<dbReference type="OrthoDB" id="2162449at2759"/>
<accession>A0A5B8ML47</accession>
<evidence type="ECO:0000256" key="3">
    <source>
        <dbReference type="ARBA" id="ARBA00004138"/>
    </source>
</evidence>
<feature type="compositionally biased region" description="Basic and acidic residues" evidence="14">
    <location>
        <begin position="394"/>
        <end position="410"/>
    </location>
</feature>
<name>A0A5B8ML47_9CHLO</name>
<evidence type="ECO:0000256" key="7">
    <source>
        <dbReference type="ARBA" id="ARBA00022777"/>
    </source>
</evidence>
<evidence type="ECO:0000256" key="13">
    <source>
        <dbReference type="SAM" id="Coils"/>
    </source>
</evidence>
<keyword evidence="9" id="KW-0067">ATP-binding</keyword>
<reference evidence="16 17" key="1">
    <citation type="submission" date="2018-07" db="EMBL/GenBank/DDBJ databases">
        <title>The complete nuclear genome of the prasinophyte Chloropicon primus (CCMP1205).</title>
        <authorList>
            <person name="Pombert J.-F."/>
            <person name="Otis C."/>
            <person name="Turmel M."/>
            <person name="Lemieux C."/>
        </authorList>
    </citation>
    <scope>NUCLEOTIDE SEQUENCE [LARGE SCALE GENOMIC DNA]</scope>
    <source>
        <strain evidence="16 17">CCMP1205</strain>
    </source>
</reference>
<feature type="region of interest" description="Disordered" evidence="14">
    <location>
        <begin position="383"/>
        <end position="410"/>
    </location>
</feature>
<dbReference type="InterPro" id="IPR001564">
    <property type="entry name" value="Nucleoside_diP_kinase"/>
</dbReference>
<keyword evidence="10" id="KW-0966">Cell projection</keyword>
<dbReference type="GO" id="GO:0016787">
    <property type="term" value="F:hydrolase activity"/>
    <property type="evidence" value="ECO:0007669"/>
    <property type="project" value="UniProtKB-KW"/>
</dbReference>
<feature type="binding site" evidence="11">
    <location>
        <position position="95"/>
    </location>
    <ligand>
        <name>ATP</name>
        <dbReference type="ChEBI" id="CHEBI:30616"/>
    </ligand>
</feature>
<feature type="domain" description="Nucleoside diphosphate kinase-like" evidence="15">
    <location>
        <begin position="11"/>
        <end position="151"/>
    </location>
</feature>
<feature type="binding site" evidence="11">
    <location>
        <position position="19"/>
    </location>
    <ligand>
        <name>ATP</name>
        <dbReference type="ChEBI" id="CHEBI:30616"/>
    </ligand>
</feature>
<dbReference type="PANTHER" id="PTHR46161">
    <property type="entry name" value="NUCLEOSIDE DIPHOSPHATE KINASE"/>
    <property type="match status" value="1"/>
</dbReference>
<feature type="binding site" evidence="11">
    <location>
        <position position="101"/>
    </location>
    <ligand>
        <name>ATP</name>
        <dbReference type="ChEBI" id="CHEBI:30616"/>
    </ligand>
</feature>
<comment type="catalytic activity">
    <reaction evidence="2">
        <text>a ribonucleoside 5'-diphosphate + ATP = a ribonucleoside 5'-triphosphate + ADP</text>
        <dbReference type="Rhea" id="RHEA:18113"/>
        <dbReference type="ChEBI" id="CHEBI:30616"/>
        <dbReference type="ChEBI" id="CHEBI:57930"/>
        <dbReference type="ChEBI" id="CHEBI:61557"/>
        <dbReference type="ChEBI" id="CHEBI:456216"/>
        <dbReference type="EC" id="2.7.4.6"/>
    </reaction>
</comment>
<dbReference type="SMART" id="SM00015">
    <property type="entry name" value="IQ"/>
    <property type="match status" value="4"/>
</dbReference>
<dbReference type="InterPro" id="IPR036850">
    <property type="entry name" value="NDK-like_dom_sf"/>
</dbReference>
<keyword evidence="8" id="KW-0378">Hydrolase</keyword>
<dbReference type="SMART" id="SM00562">
    <property type="entry name" value="NDK"/>
    <property type="match status" value="1"/>
</dbReference>
<organism evidence="16 17">
    <name type="scientific">Chloropicon primus</name>
    <dbReference type="NCBI Taxonomy" id="1764295"/>
    <lineage>
        <taxon>Eukaryota</taxon>
        <taxon>Viridiplantae</taxon>
        <taxon>Chlorophyta</taxon>
        <taxon>Chloropicophyceae</taxon>
        <taxon>Chloropicales</taxon>
        <taxon>Chloropicaceae</taxon>
        <taxon>Chloropicon</taxon>
    </lineage>
</organism>
<dbReference type="PANTHER" id="PTHR46161:SF3">
    <property type="entry name" value="NUCLEOSIDE DIPHOSPHATE KINASE DDB_G0292928-RELATED"/>
    <property type="match status" value="1"/>
</dbReference>
<dbReference type="PROSITE" id="PS50096">
    <property type="entry name" value="IQ"/>
    <property type="match status" value="4"/>
</dbReference>
<dbReference type="InterPro" id="IPR007858">
    <property type="entry name" value="Dpy-30_motif"/>
</dbReference>
<dbReference type="FunFam" id="3.30.70.141:FF:000010">
    <property type="entry name" value="Nucleoside diphosphate kinase 7"/>
    <property type="match status" value="1"/>
</dbReference>
<protein>
    <submittedName>
        <fullName evidence="16">Nucleoside diphosphate kinase</fullName>
    </submittedName>
</protein>
<dbReference type="Gene3D" id="1.20.5.190">
    <property type="match status" value="2"/>
</dbReference>
<dbReference type="PROSITE" id="PS51374">
    <property type="entry name" value="NDPK_LIKE"/>
    <property type="match status" value="1"/>
</dbReference>
<dbReference type="EMBL" id="CP031038">
    <property type="protein sequence ID" value="QDZ21196.1"/>
    <property type="molecule type" value="Genomic_DNA"/>
</dbReference>
<dbReference type="PRINTS" id="PR01243">
    <property type="entry name" value="NUCDPKINASE"/>
</dbReference>
<keyword evidence="17" id="KW-1185">Reference proteome</keyword>
<dbReference type="InterPro" id="IPR034907">
    <property type="entry name" value="NDK-like_dom"/>
</dbReference>
<feature type="binding site" evidence="11">
    <location>
        <position position="115"/>
    </location>
    <ligand>
        <name>ATP</name>
        <dbReference type="ChEBI" id="CHEBI:30616"/>
    </ligand>
</feature>
<dbReference type="SUPFAM" id="SSF54919">
    <property type="entry name" value="Nucleoside diphosphate kinase, NDK"/>
    <property type="match status" value="1"/>
</dbReference>
<dbReference type="GO" id="GO:0005929">
    <property type="term" value="C:cilium"/>
    <property type="evidence" value="ECO:0007669"/>
    <property type="project" value="UniProtKB-SubCell"/>
</dbReference>
<evidence type="ECO:0000256" key="8">
    <source>
        <dbReference type="ARBA" id="ARBA00022801"/>
    </source>
</evidence>
<feature type="active site" description="Pros-phosphohistidine intermediate" evidence="11">
    <location>
        <position position="128"/>
    </location>
</feature>
<dbReference type="Proteomes" id="UP000316726">
    <property type="component" value="Chromosome 5"/>
</dbReference>
<evidence type="ECO:0000256" key="5">
    <source>
        <dbReference type="ARBA" id="ARBA00022679"/>
    </source>
</evidence>
<evidence type="ECO:0000313" key="16">
    <source>
        <dbReference type="EMBL" id="QDZ21196.1"/>
    </source>
</evidence>
<evidence type="ECO:0000256" key="1">
    <source>
        <dbReference type="ARBA" id="ARBA00000082"/>
    </source>
</evidence>
<dbReference type="CDD" id="cd23767">
    <property type="entry name" value="IQCD"/>
    <property type="match status" value="2"/>
</dbReference>
<dbReference type="SUPFAM" id="SSF52540">
    <property type="entry name" value="P-loop containing nucleoside triphosphate hydrolases"/>
    <property type="match status" value="1"/>
</dbReference>
<comment type="similarity">
    <text evidence="4 11 12">Belongs to the NDK family.</text>
</comment>
<keyword evidence="7 16" id="KW-0418">Kinase</keyword>
<keyword evidence="6" id="KW-0547">Nucleotide-binding</keyword>
<feature type="binding site" evidence="11">
    <location>
        <position position="67"/>
    </location>
    <ligand>
        <name>ATP</name>
        <dbReference type="ChEBI" id="CHEBI:30616"/>
    </ligand>
</feature>
<dbReference type="InterPro" id="IPR027417">
    <property type="entry name" value="P-loop_NTPase"/>
</dbReference>
<dbReference type="AlphaFoldDB" id="A0A5B8ML47"/>
<dbReference type="GO" id="GO:0006241">
    <property type="term" value="P:CTP biosynthetic process"/>
    <property type="evidence" value="ECO:0007669"/>
    <property type="project" value="InterPro"/>
</dbReference>
<dbReference type="CDD" id="cd22983">
    <property type="entry name" value="DD_CrRSP23-like"/>
    <property type="match status" value="1"/>
</dbReference>
<evidence type="ECO:0000259" key="15">
    <source>
        <dbReference type="SMART" id="SM00562"/>
    </source>
</evidence>
<dbReference type="InterPro" id="IPR000048">
    <property type="entry name" value="IQ_motif_EF-hand-BS"/>
</dbReference>
<evidence type="ECO:0000256" key="12">
    <source>
        <dbReference type="RuleBase" id="RU004011"/>
    </source>
</evidence>
<evidence type="ECO:0000256" key="10">
    <source>
        <dbReference type="ARBA" id="ARBA00023273"/>
    </source>
</evidence>
<dbReference type="Pfam" id="PF00612">
    <property type="entry name" value="IQ"/>
    <property type="match status" value="4"/>
</dbReference>
<sequence>MVVELDTSVSNEFTLAMIKPDAVAAGKARDIMHAIESNGFYIIAKKYIQLTEAEAKEFYGEHEGKPFFPNLITFMTSGPIYALCMSKIGAISAWRALMGPTNSKEAREIKPTSLRALYGTDNTKNACHGSDSTNSARREVLFYFPDISFPQLVDQGDLRKYIKKELEPILKKGLTVLCKHKPSAGKLEATKFLAHWLLENNPNKGRIIMDGEDFDIGEEEEEEDFELIFEGKKEIGGGAAAAGKQQQEKASSTAAAKEEGVDKYEEKLVENVDSLEMEHAALKVQSNYRAFVARKTVNEKKQAKQVIVIQNQDVAEDEEQAEITVAATKIQSSFRAKKARNQVKEMKEESDAATRVQASFRAKQARTRVKELKEETEAATKVQAGFRSMKARQRVKEMKEEKKAGDEASA</sequence>
<evidence type="ECO:0000256" key="4">
    <source>
        <dbReference type="ARBA" id="ARBA00008142"/>
    </source>
</evidence>
<comment type="catalytic activity">
    <reaction evidence="1">
        <text>a 2'-deoxyribonucleoside 5'-diphosphate + ATP = a 2'-deoxyribonucleoside 5'-triphosphate + ADP</text>
        <dbReference type="Rhea" id="RHEA:44640"/>
        <dbReference type="ChEBI" id="CHEBI:30616"/>
        <dbReference type="ChEBI" id="CHEBI:61560"/>
        <dbReference type="ChEBI" id="CHEBI:73316"/>
        <dbReference type="ChEBI" id="CHEBI:456216"/>
        <dbReference type="EC" id="2.7.4.6"/>
    </reaction>
</comment>
<comment type="subcellular location">
    <subcellularLocation>
        <location evidence="3">Cell projection</location>
        <location evidence="3">Cilium</location>
    </subcellularLocation>
</comment>
<evidence type="ECO:0000256" key="9">
    <source>
        <dbReference type="ARBA" id="ARBA00022840"/>
    </source>
</evidence>
<evidence type="ECO:0000256" key="14">
    <source>
        <dbReference type="SAM" id="MobiDB-lite"/>
    </source>
</evidence>
<dbReference type="GO" id="GO:0004550">
    <property type="term" value="F:nucleoside diphosphate kinase activity"/>
    <property type="evidence" value="ECO:0007669"/>
    <property type="project" value="UniProtKB-EC"/>
</dbReference>
<dbReference type="GO" id="GO:0005524">
    <property type="term" value="F:ATP binding"/>
    <property type="evidence" value="ECO:0007669"/>
    <property type="project" value="UniProtKB-KW"/>
</dbReference>
<feature type="compositionally biased region" description="Low complexity" evidence="14">
    <location>
        <begin position="241"/>
        <end position="255"/>
    </location>
</feature>
<feature type="region of interest" description="Disordered" evidence="14">
    <location>
        <begin position="239"/>
        <end position="260"/>
    </location>
</feature>
<keyword evidence="13" id="KW-0175">Coiled coil</keyword>
<dbReference type="Pfam" id="PF00334">
    <property type="entry name" value="NDK"/>
    <property type="match status" value="1"/>
</dbReference>
<keyword evidence="5" id="KW-0808">Transferase</keyword>
<feature type="binding site" evidence="11">
    <location>
        <position position="125"/>
    </location>
    <ligand>
        <name>ATP</name>
        <dbReference type="ChEBI" id="CHEBI:30616"/>
    </ligand>
</feature>
<evidence type="ECO:0000313" key="17">
    <source>
        <dbReference type="Proteomes" id="UP000316726"/>
    </source>
</evidence>
<dbReference type="Pfam" id="PF05186">
    <property type="entry name" value="Dpy-30"/>
    <property type="match status" value="1"/>
</dbReference>
<dbReference type="GO" id="GO:0006183">
    <property type="term" value="P:GTP biosynthetic process"/>
    <property type="evidence" value="ECO:0007669"/>
    <property type="project" value="InterPro"/>
</dbReference>
<evidence type="ECO:0000256" key="11">
    <source>
        <dbReference type="PROSITE-ProRule" id="PRU00706"/>
    </source>
</evidence>
<dbReference type="Gene3D" id="3.30.70.141">
    <property type="entry name" value="Nucleoside diphosphate kinase-like domain"/>
    <property type="match status" value="1"/>
</dbReference>
<evidence type="ECO:0000256" key="6">
    <source>
        <dbReference type="ARBA" id="ARBA00022741"/>
    </source>
</evidence>
<dbReference type="Gene3D" id="1.20.890.10">
    <property type="entry name" value="cAMP-dependent protein kinase regulatory subunit, dimerization-anchoring domain"/>
    <property type="match status" value="1"/>
</dbReference>
<feature type="coiled-coil region" evidence="13">
    <location>
        <begin position="336"/>
        <end position="382"/>
    </location>
</feature>
<proteinExistence type="inferred from homology"/>
<gene>
    <name evidence="16" type="ORF">A3770_05p37140</name>
</gene>
<dbReference type="STRING" id="1764295.A0A5B8ML47"/>